<accession>A0A8S1SXF0</accession>
<reference evidence="1" key="1">
    <citation type="submission" date="2021-01" db="EMBL/GenBank/DDBJ databases">
        <authorList>
            <consortium name="Genoscope - CEA"/>
            <person name="William W."/>
        </authorList>
    </citation>
    <scope>NUCLEOTIDE SEQUENCE</scope>
</reference>
<evidence type="ECO:0000313" key="1">
    <source>
        <dbReference type="EMBL" id="CAD8144078.1"/>
    </source>
</evidence>
<proteinExistence type="predicted"/>
<sequence>MMVKDINILLSEIRQISTIKSCLILTKIKNIEIKSCYLEYNQLRINYDNINFDQMVINLNLVKLNTNFLTDEERLRQIIINGKQYRNEHKDEQRTKLSGLFIANYLTKIFGDQLTYSKQRIENYHDLRIQYGTKISFTVRNMIYDQNNVQFLLDENLDEDDQNQDEIIERYIVEDQPQYLYRFQKPIKYTVMKNEEKKVVQVLEDRIIKIPQLNGMMKLQESGRLKSLTIQMEQIQFPQEKCICENTLIINSDYQFQSILRDFNFEIVNEIEALRIIKIKLKENPCIQVWHSINLHKQFKSKSQL</sequence>
<name>A0A8S1SXF0_9CILI</name>
<keyword evidence="2" id="KW-1185">Reference proteome</keyword>
<comment type="caution">
    <text evidence="1">The sequence shown here is derived from an EMBL/GenBank/DDBJ whole genome shotgun (WGS) entry which is preliminary data.</text>
</comment>
<dbReference type="EMBL" id="CAJJDO010000013">
    <property type="protein sequence ID" value="CAD8144078.1"/>
    <property type="molecule type" value="Genomic_DNA"/>
</dbReference>
<gene>
    <name evidence="1" type="ORF">PPENT_87.1.T0130009</name>
</gene>
<dbReference type="AlphaFoldDB" id="A0A8S1SXF0"/>
<evidence type="ECO:0000313" key="2">
    <source>
        <dbReference type="Proteomes" id="UP000689195"/>
    </source>
</evidence>
<protein>
    <submittedName>
        <fullName evidence="1">Uncharacterized protein</fullName>
    </submittedName>
</protein>
<organism evidence="1 2">
    <name type="scientific">Paramecium pentaurelia</name>
    <dbReference type="NCBI Taxonomy" id="43138"/>
    <lineage>
        <taxon>Eukaryota</taxon>
        <taxon>Sar</taxon>
        <taxon>Alveolata</taxon>
        <taxon>Ciliophora</taxon>
        <taxon>Intramacronucleata</taxon>
        <taxon>Oligohymenophorea</taxon>
        <taxon>Peniculida</taxon>
        <taxon>Parameciidae</taxon>
        <taxon>Paramecium</taxon>
    </lineage>
</organism>
<dbReference type="Proteomes" id="UP000689195">
    <property type="component" value="Unassembled WGS sequence"/>
</dbReference>